<organism evidence="8 9">
    <name type="scientific">Plastorhodobacter daqingensis</name>
    <dbReference type="NCBI Taxonomy" id="1387281"/>
    <lineage>
        <taxon>Bacteria</taxon>
        <taxon>Pseudomonadati</taxon>
        <taxon>Pseudomonadota</taxon>
        <taxon>Alphaproteobacteria</taxon>
        <taxon>Rhodobacterales</taxon>
        <taxon>Paracoccaceae</taxon>
        <taxon>Plastorhodobacter</taxon>
    </lineage>
</organism>
<evidence type="ECO:0000256" key="5">
    <source>
        <dbReference type="ARBA" id="ARBA00022905"/>
    </source>
</evidence>
<dbReference type="SUPFAM" id="SSF56281">
    <property type="entry name" value="Metallo-hydrolase/oxidoreductase"/>
    <property type="match status" value="1"/>
</dbReference>
<reference evidence="9" key="1">
    <citation type="journal article" date="2019" name="Int. J. Syst. Evol. Microbiol.">
        <title>The Global Catalogue of Microorganisms (GCM) 10K type strain sequencing project: providing services to taxonomists for standard genome sequencing and annotation.</title>
        <authorList>
            <consortium name="The Broad Institute Genomics Platform"/>
            <consortium name="The Broad Institute Genome Sequencing Center for Infectious Disease"/>
            <person name="Wu L."/>
            <person name="Ma J."/>
        </authorList>
    </citation>
    <scope>NUCLEOTIDE SEQUENCE [LARGE SCALE GENOMIC DNA]</scope>
    <source>
        <strain evidence="9">CGMCC 1.12750</strain>
    </source>
</reference>
<dbReference type="Proteomes" id="UP001596516">
    <property type="component" value="Unassembled WGS sequence"/>
</dbReference>
<name>A0ABW2UJE1_9RHOB</name>
<dbReference type="RefSeq" id="WP_377402389.1">
    <property type="nucleotide sequence ID" value="NZ_JBHTFQ010000004.1"/>
</dbReference>
<dbReference type="InterPro" id="IPR011842">
    <property type="entry name" value="PQQ_synth_PqqB"/>
</dbReference>
<evidence type="ECO:0000256" key="2">
    <source>
        <dbReference type="ARBA" id="ARBA00008481"/>
    </source>
</evidence>
<keyword evidence="5 6" id="KW-0884">PQQ biosynthesis</keyword>
<dbReference type="EMBL" id="JBHTFQ010000004">
    <property type="protein sequence ID" value="MFC7704323.1"/>
    <property type="molecule type" value="Genomic_DNA"/>
</dbReference>
<dbReference type="Gene3D" id="3.60.15.10">
    <property type="entry name" value="Ribonuclease Z/Hydroxyacylglutathione hydrolase-like"/>
    <property type="match status" value="1"/>
</dbReference>
<proteinExistence type="inferred from homology"/>
<sequence length="306" mass="32036">MLHIIVLGSAAGGGLPQWNCNCTNCRAARADPALRNGQTGLAASVDGEHWFLINAAPDLRQQLIDTPALHPRQGRLRDAPLAGVILTNGEVDAVAGLLSLREGTPFALHAHADVLATLEANSIFNVLDRALVPRVPILPDQPFEPRLPDGRPSGLQVLAFAVPGKPAWYLEGTARPGEGDTMGLFLQPARGGKGAFVIPGCGAITPPLADRLAGADLVLMDGTLWSDDEMIRAGLSQKTGARMGHVSMSGPEGAIAALSGLGIARKVFIHINNSNPALMPDTPERHAADAAGWTIATPGTEFRHDA</sequence>
<evidence type="ECO:0000256" key="3">
    <source>
        <dbReference type="ARBA" id="ARBA00015084"/>
    </source>
</evidence>
<feature type="domain" description="Metallo-beta-lactamase" evidence="7">
    <location>
        <begin position="49"/>
        <end position="271"/>
    </location>
</feature>
<dbReference type="InterPro" id="IPR001279">
    <property type="entry name" value="Metallo-B-lactamas"/>
</dbReference>
<protein>
    <recommendedName>
        <fullName evidence="3 6">Coenzyme PQQ synthesis protein B</fullName>
    </recommendedName>
    <alternativeName>
        <fullName evidence="6">Pyrroloquinoline quinone biosynthesis protein B</fullName>
    </alternativeName>
</protein>
<dbReference type="HAMAP" id="MF_00653">
    <property type="entry name" value="PQQ_syn_PqqB"/>
    <property type="match status" value="1"/>
</dbReference>
<comment type="function">
    <text evidence="6">May be involved in the transport of PQQ or its precursor to the periplasm.</text>
</comment>
<comment type="pathway">
    <text evidence="1 6">Cofactor biosynthesis; pyrroloquinoline quinone biosynthesis.</text>
</comment>
<comment type="caution">
    <text evidence="8">The sequence shown here is derived from an EMBL/GenBank/DDBJ whole genome shotgun (WGS) entry which is preliminary data.</text>
</comment>
<dbReference type="NCBIfam" id="TIGR02108">
    <property type="entry name" value="PQQ_syn_pqqB"/>
    <property type="match status" value="1"/>
</dbReference>
<dbReference type="Pfam" id="PF12706">
    <property type="entry name" value="Lactamase_B_2"/>
    <property type="match status" value="1"/>
</dbReference>
<accession>A0ABW2UJE1</accession>
<comment type="similarity">
    <text evidence="2 6">Belongs to the PqqB family.</text>
</comment>
<evidence type="ECO:0000259" key="7">
    <source>
        <dbReference type="Pfam" id="PF12706"/>
    </source>
</evidence>
<evidence type="ECO:0000313" key="8">
    <source>
        <dbReference type="EMBL" id="MFC7704323.1"/>
    </source>
</evidence>
<keyword evidence="9" id="KW-1185">Reference proteome</keyword>
<evidence type="ECO:0000256" key="1">
    <source>
        <dbReference type="ARBA" id="ARBA00004886"/>
    </source>
</evidence>
<evidence type="ECO:0000313" key="9">
    <source>
        <dbReference type="Proteomes" id="UP001596516"/>
    </source>
</evidence>
<evidence type="ECO:0000256" key="4">
    <source>
        <dbReference type="ARBA" id="ARBA00022448"/>
    </source>
</evidence>
<dbReference type="InterPro" id="IPR036866">
    <property type="entry name" value="RibonucZ/Hydroxyglut_hydro"/>
</dbReference>
<keyword evidence="4 6" id="KW-0813">Transport</keyword>
<evidence type="ECO:0000256" key="6">
    <source>
        <dbReference type="HAMAP-Rule" id="MF_00653"/>
    </source>
</evidence>
<gene>
    <name evidence="6 8" type="primary">pqqB</name>
    <name evidence="8" type="ORF">ACFQXB_08965</name>
</gene>